<evidence type="ECO:0000256" key="2">
    <source>
        <dbReference type="PIRSR" id="PIRSR000137-1"/>
    </source>
</evidence>
<feature type="active site" description="Proton donor" evidence="2">
    <location>
        <position position="459"/>
    </location>
</feature>
<keyword evidence="8" id="KW-1185">Reference proteome</keyword>
<proteinExistence type="inferred from homology"/>
<dbReference type="GO" id="GO:0016614">
    <property type="term" value="F:oxidoreductase activity, acting on CH-OH group of donors"/>
    <property type="evidence" value="ECO:0007669"/>
    <property type="project" value="InterPro"/>
</dbReference>
<dbReference type="SUPFAM" id="SSF54373">
    <property type="entry name" value="FAD-linked reductases, C-terminal domain"/>
    <property type="match status" value="1"/>
</dbReference>
<name>A0AAV8ZHG3_9CUCU</name>
<dbReference type="AlphaFoldDB" id="A0AAV8ZHG3"/>
<dbReference type="InterPro" id="IPR000172">
    <property type="entry name" value="GMC_OxRdtase_N"/>
</dbReference>
<dbReference type="PROSITE" id="PS00623">
    <property type="entry name" value="GMC_OXRED_1"/>
    <property type="match status" value="1"/>
</dbReference>
<sequence>AGVPETLLMSVPNTAASFQNTEYDWRDLMEYQPNVCLGLESHKMAWPRGRALGGTSVINYMIYTRGNKWDHDNWAAQGNAVLPYYLKSERARLRKADYRYHNTNGYLAVEDTYQSPLVEAFIEGGKELGLPYWDYSTPTSSFGVSTVQATVRNGRRASAAYSFLWPIRNRPNLDIMTSAFVTKILIDENTRKAYGVKYDRFGKTYEVFAEKEIILSAGAFNSPQLLMLSGIGPREHLEELGIPLLQDSPVGQNLHDHLTFPGLSFLINQNINMEMISALATTGEFLKNGTGPMTSLGGVEGIGYIKTSVSRNVQDQPDIELIFVGGSLASDYGLITRVGMRIRDDVYDSIFRPLHFKHYWTIFPMLLHPKSIGWLKLRTANPYDRPLFYGNFFTDPNNEDIQTFIAAIRFIQRLSNTAAFQKYGSYLNPRPMAGCKHLTFDSDQYWECTLRSIAVTLHHQVGTVKMGPSNDSTAVVNNRLQVYGIDRLRVADCSIIPFALSAHTNAPSIMVGEKAADIIKEFWGQPIKS</sequence>
<dbReference type="Gene3D" id="3.50.50.60">
    <property type="entry name" value="FAD/NAD(P)-binding domain"/>
    <property type="match status" value="1"/>
</dbReference>
<reference evidence="7" key="1">
    <citation type="journal article" date="2023" name="Insect Mol. Biol.">
        <title>Genome sequencing provides insights into the evolution of gene families encoding plant cell wall-degrading enzymes in longhorned beetles.</title>
        <authorList>
            <person name="Shin N.R."/>
            <person name="Okamura Y."/>
            <person name="Kirsch R."/>
            <person name="Pauchet Y."/>
        </authorList>
    </citation>
    <scope>NUCLEOTIDE SEQUENCE</scope>
    <source>
        <strain evidence="7">RBIC_L_NR</strain>
    </source>
</reference>
<evidence type="ECO:0000313" key="7">
    <source>
        <dbReference type="EMBL" id="KAJ8964198.1"/>
    </source>
</evidence>
<comment type="similarity">
    <text evidence="1 4">Belongs to the GMC oxidoreductase family.</text>
</comment>
<feature type="non-terminal residue" evidence="7">
    <location>
        <position position="1"/>
    </location>
</feature>
<keyword evidence="4" id="KW-0285">Flavoprotein</keyword>
<evidence type="ECO:0000259" key="6">
    <source>
        <dbReference type="PROSITE" id="PS00624"/>
    </source>
</evidence>
<dbReference type="PANTHER" id="PTHR11552">
    <property type="entry name" value="GLUCOSE-METHANOL-CHOLINE GMC OXIDOREDUCTASE"/>
    <property type="match status" value="1"/>
</dbReference>
<organism evidence="7 8">
    <name type="scientific">Rhamnusium bicolor</name>
    <dbReference type="NCBI Taxonomy" id="1586634"/>
    <lineage>
        <taxon>Eukaryota</taxon>
        <taxon>Metazoa</taxon>
        <taxon>Ecdysozoa</taxon>
        <taxon>Arthropoda</taxon>
        <taxon>Hexapoda</taxon>
        <taxon>Insecta</taxon>
        <taxon>Pterygota</taxon>
        <taxon>Neoptera</taxon>
        <taxon>Endopterygota</taxon>
        <taxon>Coleoptera</taxon>
        <taxon>Polyphaga</taxon>
        <taxon>Cucujiformia</taxon>
        <taxon>Chrysomeloidea</taxon>
        <taxon>Cerambycidae</taxon>
        <taxon>Lepturinae</taxon>
        <taxon>Rhagiini</taxon>
        <taxon>Rhamnusium</taxon>
    </lineage>
</organism>
<dbReference type="SUPFAM" id="SSF51905">
    <property type="entry name" value="FAD/NAD(P)-binding domain"/>
    <property type="match status" value="1"/>
</dbReference>
<accession>A0AAV8ZHG3</accession>
<dbReference type="GO" id="GO:0050660">
    <property type="term" value="F:flavin adenine dinucleotide binding"/>
    <property type="evidence" value="ECO:0007669"/>
    <property type="project" value="InterPro"/>
</dbReference>
<evidence type="ECO:0000313" key="8">
    <source>
        <dbReference type="Proteomes" id="UP001162156"/>
    </source>
</evidence>
<evidence type="ECO:0000256" key="1">
    <source>
        <dbReference type="ARBA" id="ARBA00010790"/>
    </source>
</evidence>
<dbReference type="Proteomes" id="UP001162156">
    <property type="component" value="Unassembled WGS sequence"/>
</dbReference>
<keyword evidence="3 4" id="KW-0274">FAD</keyword>
<feature type="active site" description="Proton acceptor" evidence="2">
    <location>
        <position position="503"/>
    </location>
</feature>
<dbReference type="Gene3D" id="3.30.560.10">
    <property type="entry name" value="Glucose Oxidase, domain 3"/>
    <property type="match status" value="1"/>
</dbReference>
<comment type="caution">
    <text evidence="7">The sequence shown here is derived from an EMBL/GenBank/DDBJ whole genome shotgun (WGS) entry which is preliminary data.</text>
</comment>
<dbReference type="PIRSF" id="PIRSF000137">
    <property type="entry name" value="Alcohol_oxidase"/>
    <property type="match status" value="1"/>
</dbReference>
<evidence type="ECO:0000256" key="3">
    <source>
        <dbReference type="PIRSR" id="PIRSR000137-2"/>
    </source>
</evidence>
<evidence type="ECO:0000256" key="4">
    <source>
        <dbReference type="RuleBase" id="RU003968"/>
    </source>
</evidence>
<feature type="domain" description="Glucose-methanol-choline oxidoreductase N-terminal" evidence="5">
    <location>
        <begin position="49"/>
        <end position="72"/>
    </location>
</feature>
<dbReference type="PANTHER" id="PTHR11552:SF208">
    <property type="entry name" value="RE36204P-RELATED"/>
    <property type="match status" value="1"/>
</dbReference>
<gene>
    <name evidence="7" type="ORF">NQ314_005067</name>
</gene>
<evidence type="ECO:0000259" key="5">
    <source>
        <dbReference type="PROSITE" id="PS00623"/>
    </source>
</evidence>
<dbReference type="Pfam" id="PF00732">
    <property type="entry name" value="GMC_oxred_N"/>
    <property type="match status" value="1"/>
</dbReference>
<dbReference type="EMBL" id="JANEYF010001424">
    <property type="protein sequence ID" value="KAJ8964198.1"/>
    <property type="molecule type" value="Genomic_DNA"/>
</dbReference>
<protein>
    <recommendedName>
        <fullName evidence="5 6">Glucose-methanol-choline oxidoreductase N-terminal domain-containing protein</fullName>
    </recommendedName>
</protein>
<comment type="cofactor">
    <cofactor evidence="3">
        <name>FAD</name>
        <dbReference type="ChEBI" id="CHEBI:57692"/>
    </cofactor>
</comment>
<dbReference type="InterPro" id="IPR007867">
    <property type="entry name" value="GMC_OxRtase_C"/>
</dbReference>
<feature type="binding site" evidence="3">
    <location>
        <position position="181"/>
    </location>
    <ligand>
        <name>FAD</name>
        <dbReference type="ChEBI" id="CHEBI:57692"/>
    </ligand>
</feature>
<dbReference type="PROSITE" id="PS00624">
    <property type="entry name" value="GMC_OXRED_2"/>
    <property type="match status" value="1"/>
</dbReference>
<feature type="domain" description="Glucose-methanol-choline oxidoreductase N-terminal" evidence="6">
    <location>
        <begin position="218"/>
        <end position="232"/>
    </location>
</feature>
<feature type="binding site" evidence="3">
    <location>
        <position position="55"/>
    </location>
    <ligand>
        <name>FAD</name>
        <dbReference type="ChEBI" id="CHEBI:57692"/>
    </ligand>
</feature>
<dbReference type="InterPro" id="IPR036188">
    <property type="entry name" value="FAD/NAD-bd_sf"/>
</dbReference>
<dbReference type="InterPro" id="IPR012132">
    <property type="entry name" value="GMC_OxRdtase"/>
</dbReference>
<dbReference type="Pfam" id="PF05199">
    <property type="entry name" value="GMC_oxred_C"/>
    <property type="match status" value="1"/>
</dbReference>